<dbReference type="PANTHER" id="PTHR36679">
    <property type="entry name" value="NEUROPEPTIDE S"/>
    <property type="match status" value="1"/>
</dbReference>
<dbReference type="PANTHER" id="PTHR36679:SF1">
    <property type="entry name" value="NEUROPEPTIDE S"/>
    <property type="match status" value="1"/>
</dbReference>
<dbReference type="PhylomeDB" id="A0A091TED4"/>
<dbReference type="GO" id="GO:0051968">
    <property type="term" value="P:positive regulation of synaptic transmission, glutamatergic"/>
    <property type="evidence" value="ECO:0007669"/>
    <property type="project" value="TreeGrafter"/>
</dbReference>
<dbReference type="AlphaFoldDB" id="A0A091TED4"/>
<protein>
    <submittedName>
        <fullName evidence="1">Neuropeptide S</fullName>
    </submittedName>
</protein>
<gene>
    <name evidence="1" type="ORF">N335_12289</name>
</gene>
<keyword evidence="2" id="KW-1185">Reference proteome</keyword>
<dbReference type="Proteomes" id="UP000053638">
    <property type="component" value="Unassembled WGS sequence"/>
</dbReference>
<evidence type="ECO:0000313" key="2">
    <source>
        <dbReference type="Proteomes" id="UP000053638"/>
    </source>
</evidence>
<organism evidence="1 2">
    <name type="scientific">Phaethon lepturus</name>
    <name type="common">White-tailed tropicbird</name>
    <dbReference type="NCBI Taxonomy" id="97097"/>
    <lineage>
        <taxon>Eukaryota</taxon>
        <taxon>Metazoa</taxon>
        <taxon>Chordata</taxon>
        <taxon>Craniata</taxon>
        <taxon>Vertebrata</taxon>
        <taxon>Euteleostomi</taxon>
        <taxon>Archelosauria</taxon>
        <taxon>Archosauria</taxon>
        <taxon>Dinosauria</taxon>
        <taxon>Saurischia</taxon>
        <taxon>Theropoda</taxon>
        <taxon>Coelurosauria</taxon>
        <taxon>Aves</taxon>
        <taxon>Neognathae</taxon>
        <taxon>Neoaves</taxon>
        <taxon>Phaethontimorphae</taxon>
        <taxon>Phaethontiformes</taxon>
        <taxon>Phaethontidae</taxon>
        <taxon>Phaethon</taxon>
    </lineage>
</organism>
<keyword evidence="1" id="KW-0527">Neuropeptide</keyword>
<sequence length="63" mass="7149">LNCQLYGKSDYCLVTLNNCLAKVGRSEELAFLKPYLEMPFNKRSFRNGVGSGIKKTSFRRAKS</sequence>
<dbReference type="GO" id="GO:0032230">
    <property type="term" value="P:positive regulation of synaptic transmission, GABAergic"/>
    <property type="evidence" value="ECO:0007669"/>
    <property type="project" value="TreeGrafter"/>
</dbReference>
<accession>A0A091TED4</accession>
<feature type="non-terminal residue" evidence="1">
    <location>
        <position position="63"/>
    </location>
</feature>
<evidence type="ECO:0000313" key="1">
    <source>
        <dbReference type="EMBL" id="KFQ72187.1"/>
    </source>
</evidence>
<dbReference type="GO" id="GO:0005576">
    <property type="term" value="C:extracellular region"/>
    <property type="evidence" value="ECO:0007669"/>
    <property type="project" value="InterPro"/>
</dbReference>
<feature type="non-terminal residue" evidence="1">
    <location>
        <position position="1"/>
    </location>
</feature>
<reference evidence="1 2" key="1">
    <citation type="submission" date="2014-04" db="EMBL/GenBank/DDBJ databases">
        <title>Genome evolution of avian class.</title>
        <authorList>
            <person name="Zhang G."/>
            <person name="Li C."/>
        </authorList>
    </citation>
    <scope>NUCLEOTIDE SEQUENCE [LARGE SCALE GENOMIC DNA]</scope>
    <source>
        <strain evidence="1">BGI_N335</strain>
    </source>
</reference>
<dbReference type="EMBL" id="KK447980">
    <property type="protein sequence ID" value="KFQ72187.1"/>
    <property type="molecule type" value="Genomic_DNA"/>
</dbReference>
<dbReference type="GO" id="GO:0007218">
    <property type="term" value="P:neuropeptide signaling pathway"/>
    <property type="evidence" value="ECO:0007669"/>
    <property type="project" value="UniProtKB-KW"/>
</dbReference>
<name>A0A091TED4_PHALP</name>
<dbReference type="GO" id="GO:0045760">
    <property type="term" value="P:positive regulation of action potential"/>
    <property type="evidence" value="ECO:0007669"/>
    <property type="project" value="TreeGrafter"/>
</dbReference>
<proteinExistence type="predicted"/>
<dbReference type="Pfam" id="PF14993">
    <property type="entry name" value="Neuropeptide_S"/>
    <property type="match status" value="1"/>
</dbReference>
<dbReference type="InterPro" id="IPR028138">
    <property type="entry name" value="Neuropeptide_S"/>
</dbReference>